<evidence type="ECO:0000313" key="2">
    <source>
        <dbReference type="EMBL" id="KAG0248613.1"/>
    </source>
</evidence>
<dbReference type="Gene3D" id="3.40.50.150">
    <property type="entry name" value="Vaccinia Virus protein VP39"/>
    <property type="match status" value="1"/>
</dbReference>
<dbReference type="AlphaFoldDB" id="A0AAD4CZS8"/>
<dbReference type="PANTHER" id="PTHR14614">
    <property type="entry name" value="HEPATOCELLULAR CARCINOMA-ASSOCIATED ANTIGEN"/>
    <property type="match status" value="1"/>
</dbReference>
<proteinExistence type="predicted"/>
<feature type="compositionally biased region" description="Basic and acidic residues" evidence="1">
    <location>
        <begin position="154"/>
        <end position="165"/>
    </location>
</feature>
<accession>A0AAD4CZS8</accession>
<dbReference type="GO" id="GO:0032991">
    <property type="term" value="C:protein-containing complex"/>
    <property type="evidence" value="ECO:0007669"/>
    <property type="project" value="TreeGrafter"/>
</dbReference>
<dbReference type="InterPro" id="IPR019410">
    <property type="entry name" value="Methyltransf_16"/>
</dbReference>
<gene>
    <name evidence="2" type="ORF">BGZ95_007977</name>
</gene>
<dbReference type="Proteomes" id="UP001194580">
    <property type="component" value="Unassembled WGS sequence"/>
</dbReference>
<evidence type="ECO:0000313" key="3">
    <source>
        <dbReference type="Proteomes" id="UP001194580"/>
    </source>
</evidence>
<dbReference type="GO" id="GO:0005829">
    <property type="term" value="C:cytosol"/>
    <property type="evidence" value="ECO:0007669"/>
    <property type="project" value="TreeGrafter"/>
</dbReference>
<evidence type="ECO:0000256" key="1">
    <source>
        <dbReference type="SAM" id="MobiDB-lite"/>
    </source>
</evidence>
<dbReference type="EMBL" id="JAAAIL010004003">
    <property type="protein sequence ID" value="KAG0248613.1"/>
    <property type="molecule type" value="Genomic_DNA"/>
</dbReference>
<organism evidence="2 3">
    <name type="scientific">Linnemannia exigua</name>
    <dbReference type="NCBI Taxonomy" id="604196"/>
    <lineage>
        <taxon>Eukaryota</taxon>
        <taxon>Fungi</taxon>
        <taxon>Fungi incertae sedis</taxon>
        <taxon>Mucoromycota</taxon>
        <taxon>Mortierellomycotina</taxon>
        <taxon>Mortierellomycetes</taxon>
        <taxon>Mortierellales</taxon>
        <taxon>Mortierellaceae</taxon>
        <taxon>Linnemannia</taxon>
    </lineage>
</organism>
<keyword evidence="3" id="KW-1185">Reference proteome</keyword>
<name>A0AAD4CZS8_9FUNG</name>
<sequence length="220" mass="24627">MPSRPSAPSPLIVPLMQKNVNEHHLSRRRPVESDGAITIEAGAGSGVSAAAVAAAGSAACAYVHVEPLAWGNSSHANAIIHPTPIDYVIASDLVYFPELYPPLLQTLKEITRVGETKVIFGYKERAPWKESPFWEEFGRFFEMEVVRIERCRSARKEREETKDGEESKEEEEEEEGGIEVFGCEGEDRMYVFVATKRRDEDILKGADDTLTTLMMMQMSF</sequence>
<reference evidence="2" key="1">
    <citation type="journal article" date="2020" name="Fungal Divers.">
        <title>Resolving the Mortierellaceae phylogeny through synthesis of multi-gene phylogenetics and phylogenomics.</title>
        <authorList>
            <person name="Vandepol N."/>
            <person name="Liber J."/>
            <person name="Desiro A."/>
            <person name="Na H."/>
            <person name="Kennedy M."/>
            <person name="Barry K."/>
            <person name="Grigoriev I.V."/>
            <person name="Miller A.N."/>
            <person name="O'Donnell K."/>
            <person name="Stajich J.E."/>
            <person name="Bonito G."/>
        </authorList>
    </citation>
    <scope>NUCLEOTIDE SEQUENCE</scope>
    <source>
        <strain evidence="2">NRRL 28262</strain>
    </source>
</reference>
<comment type="caution">
    <text evidence="2">The sequence shown here is derived from an EMBL/GenBank/DDBJ whole genome shotgun (WGS) entry which is preliminary data.</text>
</comment>
<feature type="region of interest" description="Disordered" evidence="1">
    <location>
        <begin position="154"/>
        <end position="177"/>
    </location>
</feature>
<dbReference type="PANTHER" id="PTHR14614:SF161">
    <property type="match status" value="1"/>
</dbReference>
<dbReference type="Pfam" id="PF10294">
    <property type="entry name" value="Methyltransf_16"/>
    <property type="match status" value="1"/>
</dbReference>
<feature type="compositionally biased region" description="Acidic residues" evidence="1">
    <location>
        <begin position="166"/>
        <end position="177"/>
    </location>
</feature>
<protein>
    <submittedName>
        <fullName evidence="2">Uncharacterized protein</fullName>
    </submittedName>
</protein>
<dbReference type="InterPro" id="IPR029063">
    <property type="entry name" value="SAM-dependent_MTases_sf"/>
</dbReference>